<dbReference type="InterPro" id="IPR011050">
    <property type="entry name" value="Pectin_lyase_fold/virulence"/>
</dbReference>
<sequence length="567" mass="58974">MTLSLQRILLSGAILVFMAAAIAGATGAFFSDSETSVGNTLAAGAIDLGIDNESYYNGQPNPGTSWQLSYDMDLCTVPNPAYAPDADENTEGTDDQPTLGCMFFNFNDLKPGDWGEDTISLHVNNNDSYLCADVTLTSTNDNGLTEPEGDDGDTTDGAGNGELQNYVKFVWWADDGDNVLEDNETPIHQNVPLGTGSVALADSDENIWGDEGPLPGDSTRYVGKAWCFGDLTLSPVPAGQGVNPTVNGGITCNGANVNNVSQTDSMTADISFRAVQSRNNTSFQCTAPDVVERATVGANLSAYVAPSVCDVTATGIPGPLETIQEAVDAAAPGDTVCVTPGSYEEIVNVDKSVTIAGLGVAGSAVTDAFIINADSVTVKGFNVEGGLTEGTFAGFYIKSGVDTLTIRDNDIEGPAVNDAITSGGSRGIVNVSGVPISAILVENNTIHQWTSGIYTNPDTGAGITWTIRMNDIDDNVAGIGELNSALVSRNEFGNSGIAQEAIGTGPTYDAISLISENNFLNGTMINDYGAAAMIGAENNFFNVSGLSQTTVGEVDFTPEEVSAFPHN</sequence>
<organism evidence="2 3">
    <name type="scientific">Candidatus Kaiserbacteria bacterium RIFCSPHIGHO2_01_FULL_48_10</name>
    <dbReference type="NCBI Taxonomy" id="1798476"/>
    <lineage>
        <taxon>Bacteria</taxon>
        <taxon>Candidatus Kaiseribacteriota</taxon>
    </lineage>
</organism>
<reference evidence="2 3" key="1">
    <citation type="journal article" date="2016" name="Nat. Commun.">
        <title>Thousands of microbial genomes shed light on interconnected biogeochemical processes in an aquifer system.</title>
        <authorList>
            <person name="Anantharaman K."/>
            <person name="Brown C.T."/>
            <person name="Hug L.A."/>
            <person name="Sharon I."/>
            <person name="Castelle C.J."/>
            <person name="Probst A.J."/>
            <person name="Thomas B.C."/>
            <person name="Singh A."/>
            <person name="Wilkins M.J."/>
            <person name="Karaoz U."/>
            <person name="Brodie E.L."/>
            <person name="Williams K.H."/>
            <person name="Hubbard S.S."/>
            <person name="Banfield J.F."/>
        </authorList>
    </citation>
    <scope>NUCLEOTIDE SEQUENCE [LARGE SCALE GENOMIC DNA]</scope>
</reference>
<evidence type="ECO:0000256" key="1">
    <source>
        <dbReference type="SAM" id="MobiDB-lite"/>
    </source>
</evidence>
<dbReference type="InterPro" id="IPR012334">
    <property type="entry name" value="Pectin_lyas_fold"/>
</dbReference>
<accession>A0A1F6C5L8</accession>
<evidence type="ECO:0000313" key="3">
    <source>
        <dbReference type="Proteomes" id="UP000178249"/>
    </source>
</evidence>
<proteinExistence type="predicted"/>
<comment type="caution">
    <text evidence="2">The sequence shown here is derived from an EMBL/GenBank/DDBJ whole genome shotgun (WGS) entry which is preliminary data.</text>
</comment>
<dbReference type="EMBL" id="MFKP01000010">
    <property type="protein sequence ID" value="OGG44393.1"/>
    <property type="molecule type" value="Genomic_DNA"/>
</dbReference>
<name>A0A1F6C5L8_9BACT</name>
<dbReference type="SUPFAM" id="SSF51126">
    <property type="entry name" value="Pectin lyase-like"/>
    <property type="match status" value="1"/>
</dbReference>
<dbReference type="AlphaFoldDB" id="A0A1F6C5L8"/>
<protein>
    <recommendedName>
        <fullName evidence="4">Right handed beta helix domain-containing protein</fullName>
    </recommendedName>
</protein>
<dbReference type="Gene3D" id="2.160.20.10">
    <property type="entry name" value="Single-stranded right-handed beta-helix, Pectin lyase-like"/>
    <property type="match status" value="1"/>
</dbReference>
<dbReference type="Proteomes" id="UP000178249">
    <property type="component" value="Unassembled WGS sequence"/>
</dbReference>
<gene>
    <name evidence="2" type="ORF">A2841_01835</name>
</gene>
<evidence type="ECO:0008006" key="4">
    <source>
        <dbReference type="Google" id="ProtNLM"/>
    </source>
</evidence>
<feature type="region of interest" description="Disordered" evidence="1">
    <location>
        <begin position="140"/>
        <end position="160"/>
    </location>
</feature>
<evidence type="ECO:0000313" key="2">
    <source>
        <dbReference type="EMBL" id="OGG44393.1"/>
    </source>
</evidence>